<feature type="signal peptide" evidence="2">
    <location>
        <begin position="1"/>
        <end position="23"/>
    </location>
</feature>
<protein>
    <submittedName>
        <fullName evidence="3">Uncharacterized protein</fullName>
    </submittedName>
</protein>
<evidence type="ECO:0000256" key="2">
    <source>
        <dbReference type="SAM" id="SignalP"/>
    </source>
</evidence>
<accession>A0AA38UIA8</accession>
<dbReference type="EMBL" id="MU806006">
    <property type="protein sequence ID" value="KAJ3842429.1"/>
    <property type="molecule type" value="Genomic_DNA"/>
</dbReference>
<feature type="compositionally biased region" description="Low complexity" evidence="1">
    <location>
        <begin position="52"/>
        <end position="68"/>
    </location>
</feature>
<dbReference type="AlphaFoldDB" id="A0AA38UIA8"/>
<sequence>MFRDLRFIHLMILGLFLMGVVNSAPSPQGPGWFQKLTGGSSQAGKVGSSSRAAAPLSQDASSSSSQPANADSAEFHLWAWTVHLYRETRPDWDTLTDKEVINEITRKLLRTAVSQPGHILVYIWFMRQPNEGVLRTPIPNRSRRQARVTPEQESQLGAVIEKRISLVGTIWGTGDRAQVFLYNRELTGADKYFTYAVYWVYDTPQVHLDRIPVHPGDDPNREVRSIMVFREVDGIKLPS</sequence>
<keyword evidence="4" id="KW-1185">Reference proteome</keyword>
<proteinExistence type="predicted"/>
<feature type="region of interest" description="Disordered" evidence="1">
    <location>
        <begin position="43"/>
        <end position="68"/>
    </location>
</feature>
<evidence type="ECO:0000256" key="1">
    <source>
        <dbReference type="SAM" id="MobiDB-lite"/>
    </source>
</evidence>
<gene>
    <name evidence="3" type="ORF">F5878DRAFT_722234</name>
</gene>
<evidence type="ECO:0000313" key="3">
    <source>
        <dbReference type="EMBL" id="KAJ3842429.1"/>
    </source>
</evidence>
<name>A0AA38UIA8_9AGAR</name>
<dbReference type="Proteomes" id="UP001163846">
    <property type="component" value="Unassembled WGS sequence"/>
</dbReference>
<feature type="chain" id="PRO_5041467150" evidence="2">
    <location>
        <begin position="24"/>
        <end position="239"/>
    </location>
</feature>
<reference evidence="3" key="1">
    <citation type="submission" date="2022-08" db="EMBL/GenBank/DDBJ databases">
        <authorList>
            <consortium name="DOE Joint Genome Institute"/>
            <person name="Min B."/>
            <person name="Riley R."/>
            <person name="Sierra-Patev S."/>
            <person name="Naranjo-Ortiz M."/>
            <person name="Looney B."/>
            <person name="Konkel Z."/>
            <person name="Slot J.C."/>
            <person name="Sakamoto Y."/>
            <person name="Steenwyk J.L."/>
            <person name="Rokas A."/>
            <person name="Carro J."/>
            <person name="Camarero S."/>
            <person name="Ferreira P."/>
            <person name="Molpeceres G."/>
            <person name="Ruiz-Duenas F.J."/>
            <person name="Serrano A."/>
            <person name="Henrissat B."/>
            <person name="Drula E."/>
            <person name="Hughes K.W."/>
            <person name="Mata J.L."/>
            <person name="Ishikawa N.K."/>
            <person name="Vargas-Isla R."/>
            <person name="Ushijima S."/>
            <person name="Smith C.A."/>
            <person name="Ahrendt S."/>
            <person name="Andreopoulos W."/>
            <person name="He G."/>
            <person name="Labutti K."/>
            <person name="Lipzen A."/>
            <person name="Ng V."/>
            <person name="Sandor L."/>
            <person name="Barry K."/>
            <person name="Martinez A.T."/>
            <person name="Xiao Y."/>
            <person name="Gibbons J.G."/>
            <person name="Terashima K."/>
            <person name="Hibbett D.S."/>
            <person name="Grigoriev I.V."/>
        </authorList>
    </citation>
    <scope>NUCLEOTIDE SEQUENCE</scope>
    <source>
        <strain evidence="3">TFB9207</strain>
    </source>
</reference>
<keyword evidence="2" id="KW-0732">Signal</keyword>
<organism evidence="3 4">
    <name type="scientific">Lentinula raphanica</name>
    <dbReference type="NCBI Taxonomy" id="153919"/>
    <lineage>
        <taxon>Eukaryota</taxon>
        <taxon>Fungi</taxon>
        <taxon>Dikarya</taxon>
        <taxon>Basidiomycota</taxon>
        <taxon>Agaricomycotina</taxon>
        <taxon>Agaricomycetes</taxon>
        <taxon>Agaricomycetidae</taxon>
        <taxon>Agaricales</taxon>
        <taxon>Marasmiineae</taxon>
        <taxon>Omphalotaceae</taxon>
        <taxon>Lentinula</taxon>
    </lineage>
</organism>
<evidence type="ECO:0000313" key="4">
    <source>
        <dbReference type="Proteomes" id="UP001163846"/>
    </source>
</evidence>
<comment type="caution">
    <text evidence="3">The sequence shown here is derived from an EMBL/GenBank/DDBJ whole genome shotgun (WGS) entry which is preliminary data.</text>
</comment>